<dbReference type="GO" id="GO:0051731">
    <property type="term" value="F:polynucleotide 5'-hydroxyl-kinase activity"/>
    <property type="evidence" value="ECO:0007669"/>
    <property type="project" value="InterPro"/>
</dbReference>
<dbReference type="FunFam" id="3.40.50.300:FF:001156">
    <property type="entry name" value="Polynucleotide 5-hydroxyl-kinase grc3"/>
    <property type="match status" value="1"/>
</dbReference>
<keyword evidence="7" id="KW-0808">Transferase</keyword>
<evidence type="ECO:0000256" key="4">
    <source>
        <dbReference type="ARBA" id="ARBA00018706"/>
    </source>
</evidence>
<accession>A0A232M1F2</accession>
<evidence type="ECO:0000256" key="3">
    <source>
        <dbReference type="ARBA" id="ARBA00011003"/>
    </source>
</evidence>
<evidence type="ECO:0000313" key="13">
    <source>
        <dbReference type="EMBL" id="OXV10134.1"/>
    </source>
</evidence>
<comment type="subcellular location">
    <subcellularLocation>
        <location evidence="2">Nucleus</location>
        <location evidence="2">Nucleolus</location>
    </subcellularLocation>
</comment>
<dbReference type="PANTHER" id="PTHR12755">
    <property type="entry name" value="CLEAVAGE/POLYADENYLATION FACTOR IA SUBUNIT CLP1P"/>
    <property type="match status" value="1"/>
</dbReference>
<dbReference type="OrthoDB" id="4054781at2759"/>
<keyword evidence="10" id="KW-0067">ATP-binding</keyword>
<dbReference type="AlphaFoldDB" id="A0A232M1F2"/>
<dbReference type="GO" id="GO:0005524">
    <property type="term" value="F:ATP binding"/>
    <property type="evidence" value="ECO:0007669"/>
    <property type="project" value="UniProtKB-KW"/>
</dbReference>
<dbReference type="InterPro" id="IPR032319">
    <property type="entry name" value="CLP1_P"/>
</dbReference>
<gene>
    <name evidence="13" type="ORF">Egran_02110</name>
</gene>
<sequence length="509" mass="56637">MEFVAYGECRLSTIKSGTAGVRLLTRKRSRVAFSGRFQLYEALLPKSKLLLKSAQLYSSSDDPLKRNLRPLHLEKKWSVAIKVFSQRAAGLRVLICGPKSSGKSTLSRYLLNHLLSPTPQEGSRRDNTDGVAFLDLDPGQPEFSPMGQIYLAHLRNPLFGPPFSHPTLAGSHNGTILRAHHIGATSPKEDPDHYVLAATNLMDCYQTLLNSYPQCPLIINYPGWIFGPGLEIAIWFVKSLGISDVVYMSEKGPDEVIGQLSQAAREAGVALTTLPSQPISFMTRSSSQLRSMQIQSYFHISHPREAQSPVWSQIPLSRQKPIYVNYAGERQGILGVMVQGNQHDPNLLFDILHGAIVGIVVVENLSAIARNREKLESGGDIFTNLDDREDENMCEVEDDIITREQDTRRSDSLIESLISRTPREGLPYLFVGNGSCTPLDPEASHSLGLAWLRTIDVSARRIELITPIPVSRIHDALQHSQGLILVRGQLDNPDWTISEDQHIAQTERR</sequence>
<evidence type="ECO:0000256" key="10">
    <source>
        <dbReference type="ARBA" id="ARBA00022840"/>
    </source>
</evidence>
<dbReference type="InterPro" id="IPR027417">
    <property type="entry name" value="P-loop_NTPase"/>
</dbReference>
<dbReference type="InterPro" id="IPR045116">
    <property type="entry name" value="Clp1/Grc3"/>
</dbReference>
<proteinExistence type="inferred from homology"/>
<keyword evidence="6" id="KW-0698">rRNA processing</keyword>
<dbReference type="Gene3D" id="3.40.50.300">
    <property type="entry name" value="P-loop containing nucleotide triphosphate hydrolases"/>
    <property type="match status" value="1"/>
</dbReference>
<keyword evidence="9" id="KW-0418">Kinase</keyword>
<feature type="domain" description="Clp1 P-loop" evidence="12">
    <location>
        <begin position="97"/>
        <end position="299"/>
    </location>
</feature>
<dbReference type="GO" id="GO:0005730">
    <property type="term" value="C:nucleolus"/>
    <property type="evidence" value="ECO:0007669"/>
    <property type="project" value="UniProtKB-SubCell"/>
</dbReference>
<keyword evidence="14" id="KW-1185">Reference proteome</keyword>
<evidence type="ECO:0000256" key="6">
    <source>
        <dbReference type="ARBA" id="ARBA00022552"/>
    </source>
</evidence>
<evidence type="ECO:0000256" key="1">
    <source>
        <dbReference type="ARBA" id="ARBA00003798"/>
    </source>
</evidence>
<evidence type="ECO:0000256" key="8">
    <source>
        <dbReference type="ARBA" id="ARBA00022741"/>
    </source>
</evidence>
<evidence type="ECO:0000256" key="7">
    <source>
        <dbReference type="ARBA" id="ARBA00022679"/>
    </source>
</evidence>
<evidence type="ECO:0000256" key="2">
    <source>
        <dbReference type="ARBA" id="ARBA00004604"/>
    </source>
</evidence>
<keyword evidence="11" id="KW-0539">Nucleus</keyword>
<keyword evidence="8" id="KW-0547">Nucleotide-binding</keyword>
<evidence type="ECO:0000313" key="14">
    <source>
        <dbReference type="Proteomes" id="UP000243515"/>
    </source>
</evidence>
<dbReference type="PANTHER" id="PTHR12755:SF3">
    <property type="entry name" value="POLYNUCLEOTIDE 5'-HYDROXYL-KINASE NOL9"/>
    <property type="match status" value="1"/>
</dbReference>
<dbReference type="EMBL" id="NPHW01003117">
    <property type="protein sequence ID" value="OXV10134.1"/>
    <property type="molecule type" value="Genomic_DNA"/>
</dbReference>
<comment type="function">
    <text evidence="1">Polynucleotide 5'-kinase involved in rRNA processing.</text>
</comment>
<comment type="similarity">
    <text evidence="3">Belongs to the Clp1 family. NOL9/GRC3 subfamily.</text>
</comment>
<evidence type="ECO:0000256" key="9">
    <source>
        <dbReference type="ARBA" id="ARBA00022777"/>
    </source>
</evidence>
<dbReference type="Proteomes" id="UP000243515">
    <property type="component" value="Unassembled WGS sequence"/>
</dbReference>
<reference evidence="13 14" key="1">
    <citation type="journal article" date="2015" name="Environ. Microbiol.">
        <title>Metagenome sequence of Elaphomyces granulatus from sporocarp tissue reveals Ascomycota ectomycorrhizal fingerprints of genome expansion and a Proteobacteria-rich microbiome.</title>
        <authorList>
            <person name="Quandt C.A."/>
            <person name="Kohler A."/>
            <person name="Hesse C.N."/>
            <person name="Sharpton T.J."/>
            <person name="Martin F."/>
            <person name="Spatafora J.W."/>
        </authorList>
    </citation>
    <scope>NUCLEOTIDE SEQUENCE [LARGE SCALE GENOMIC DNA]</scope>
    <source>
        <strain evidence="13 14">OSC145934</strain>
    </source>
</reference>
<name>A0A232M1F2_9EURO</name>
<evidence type="ECO:0000256" key="11">
    <source>
        <dbReference type="ARBA" id="ARBA00023242"/>
    </source>
</evidence>
<comment type="caution">
    <text evidence="13">The sequence shown here is derived from an EMBL/GenBank/DDBJ whole genome shotgun (WGS) entry which is preliminary data.</text>
</comment>
<dbReference type="Pfam" id="PF16575">
    <property type="entry name" value="CLP1_P"/>
    <property type="match status" value="1"/>
</dbReference>
<dbReference type="GO" id="GO:0000448">
    <property type="term" value="P:cleavage in ITS2 between 5.8S rRNA and LSU-rRNA of tricistronic rRNA transcript (SSU-rRNA, 5.8S rRNA, LSU-rRNA)"/>
    <property type="evidence" value="ECO:0007669"/>
    <property type="project" value="TreeGrafter"/>
</dbReference>
<evidence type="ECO:0000256" key="5">
    <source>
        <dbReference type="ARBA" id="ARBA00019824"/>
    </source>
</evidence>
<protein>
    <recommendedName>
        <fullName evidence="5">Polynucleotide 5'-hydroxyl-kinase GRC3</fullName>
    </recommendedName>
    <alternativeName>
        <fullName evidence="4">Polynucleotide 5'-hydroxyl-kinase grc3</fullName>
    </alternativeName>
</protein>
<organism evidence="13 14">
    <name type="scientific">Elaphomyces granulatus</name>
    <dbReference type="NCBI Taxonomy" id="519963"/>
    <lineage>
        <taxon>Eukaryota</taxon>
        <taxon>Fungi</taxon>
        <taxon>Dikarya</taxon>
        <taxon>Ascomycota</taxon>
        <taxon>Pezizomycotina</taxon>
        <taxon>Eurotiomycetes</taxon>
        <taxon>Eurotiomycetidae</taxon>
        <taxon>Eurotiales</taxon>
        <taxon>Elaphomycetaceae</taxon>
        <taxon>Elaphomyces</taxon>
    </lineage>
</organism>
<evidence type="ECO:0000259" key="12">
    <source>
        <dbReference type="Pfam" id="PF16575"/>
    </source>
</evidence>